<feature type="transmembrane region" description="Helical" evidence="1">
    <location>
        <begin position="211"/>
        <end position="234"/>
    </location>
</feature>
<dbReference type="Proteomes" id="UP000198287">
    <property type="component" value="Unassembled WGS sequence"/>
</dbReference>
<dbReference type="EMBL" id="LNIX01000005">
    <property type="protein sequence ID" value="OXA54162.1"/>
    <property type="molecule type" value="Genomic_DNA"/>
</dbReference>
<comment type="caution">
    <text evidence="2">The sequence shown here is derived from an EMBL/GenBank/DDBJ whole genome shotgun (WGS) entry which is preliminary data.</text>
</comment>
<feature type="transmembrane region" description="Helical" evidence="1">
    <location>
        <begin position="47"/>
        <end position="72"/>
    </location>
</feature>
<keyword evidence="3" id="KW-1185">Reference proteome</keyword>
<organism evidence="2 3">
    <name type="scientific">Folsomia candida</name>
    <name type="common">Springtail</name>
    <dbReference type="NCBI Taxonomy" id="158441"/>
    <lineage>
        <taxon>Eukaryota</taxon>
        <taxon>Metazoa</taxon>
        <taxon>Ecdysozoa</taxon>
        <taxon>Arthropoda</taxon>
        <taxon>Hexapoda</taxon>
        <taxon>Collembola</taxon>
        <taxon>Entomobryomorpha</taxon>
        <taxon>Isotomoidea</taxon>
        <taxon>Isotomidae</taxon>
        <taxon>Proisotominae</taxon>
        <taxon>Folsomia</taxon>
    </lineage>
</organism>
<gene>
    <name evidence="2" type="ORF">Fcan01_11480</name>
</gene>
<name>A0A226E974_FOLCA</name>
<evidence type="ECO:0000313" key="2">
    <source>
        <dbReference type="EMBL" id="OXA54162.1"/>
    </source>
</evidence>
<sequence>MDSDLRRMRKAFDTYAKLMQIIANPVIQWDISTQKWIYQTNLKLTLLWYYNSIVMVGLWGLSAFAVLLNILLNKEADPVPLHVVLLQLLTVALATMTATTSLALAAYGRSFVNGWEALFCLKKELGQTKGDNPTSQGIRFYNLWQIMTLVLYQFYVNFFILVPCNLFLNLDAIGYIIHISHLPPLLYWPSQIVRSYIITASAFECLRQYPLIFFLCLSFMTTLGAILEELAVCVKKRKEVKSSLIVYATLRLIYGELKFFAEFCVVAAMTIGLFLAPFMAYISIKMRSHFPVHEFFPGIFFVTVIFIHVSFNIALYVQERSENLLRTWTNCIVNGQLEGKIFRKSIKSLRILQIRGGVGNFTLIKLERSIRIKYYEELTTHTVNLLLGV</sequence>
<evidence type="ECO:0008006" key="4">
    <source>
        <dbReference type="Google" id="ProtNLM"/>
    </source>
</evidence>
<reference evidence="2 3" key="1">
    <citation type="submission" date="2015-12" db="EMBL/GenBank/DDBJ databases">
        <title>The genome of Folsomia candida.</title>
        <authorList>
            <person name="Faddeeva A."/>
            <person name="Derks M.F."/>
            <person name="Anvar Y."/>
            <person name="Smit S."/>
            <person name="Van Straalen N."/>
            <person name="Roelofs D."/>
        </authorList>
    </citation>
    <scope>NUCLEOTIDE SEQUENCE [LARGE SCALE GENOMIC DNA]</scope>
    <source>
        <strain evidence="2 3">VU population</strain>
        <tissue evidence="2">Whole body</tissue>
    </source>
</reference>
<feature type="transmembrane region" description="Helical" evidence="1">
    <location>
        <begin position="259"/>
        <end position="283"/>
    </location>
</feature>
<accession>A0A226E974</accession>
<protein>
    <recommendedName>
        <fullName evidence="4">Odorant receptor</fullName>
    </recommendedName>
</protein>
<feature type="transmembrane region" description="Helical" evidence="1">
    <location>
        <begin position="295"/>
        <end position="317"/>
    </location>
</feature>
<keyword evidence="1" id="KW-1133">Transmembrane helix</keyword>
<dbReference type="AlphaFoldDB" id="A0A226E974"/>
<keyword evidence="1" id="KW-0472">Membrane</keyword>
<keyword evidence="1" id="KW-0812">Transmembrane</keyword>
<feature type="transmembrane region" description="Helical" evidence="1">
    <location>
        <begin position="154"/>
        <end position="177"/>
    </location>
</feature>
<evidence type="ECO:0000256" key="1">
    <source>
        <dbReference type="SAM" id="Phobius"/>
    </source>
</evidence>
<evidence type="ECO:0000313" key="3">
    <source>
        <dbReference type="Proteomes" id="UP000198287"/>
    </source>
</evidence>
<feature type="transmembrane region" description="Helical" evidence="1">
    <location>
        <begin position="84"/>
        <end position="107"/>
    </location>
</feature>
<proteinExistence type="predicted"/>